<dbReference type="AlphaFoldDB" id="A0A6C0I911"/>
<evidence type="ECO:0000256" key="1">
    <source>
        <dbReference type="SAM" id="Phobius"/>
    </source>
</evidence>
<protein>
    <submittedName>
        <fullName evidence="2">Uncharacterized protein</fullName>
    </submittedName>
</protein>
<keyword evidence="1" id="KW-1133">Transmembrane helix</keyword>
<feature type="transmembrane region" description="Helical" evidence="1">
    <location>
        <begin position="49"/>
        <end position="68"/>
    </location>
</feature>
<accession>A0A6C0I911</accession>
<evidence type="ECO:0000313" key="2">
    <source>
        <dbReference type="EMBL" id="QHT88857.1"/>
    </source>
</evidence>
<keyword evidence="1" id="KW-0472">Membrane</keyword>
<feature type="transmembrane region" description="Helical" evidence="1">
    <location>
        <begin position="21"/>
        <end position="43"/>
    </location>
</feature>
<dbReference type="EMBL" id="MN740125">
    <property type="protein sequence ID" value="QHT88857.1"/>
    <property type="molecule type" value="Genomic_DNA"/>
</dbReference>
<keyword evidence="1" id="KW-0812">Transmembrane</keyword>
<reference evidence="2" key="1">
    <citation type="journal article" date="2020" name="Nature">
        <title>Giant virus diversity and host interactions through global metagenomics.</title>
        <authorList>
            <person name="Schulz F."/>
            <person name="Roux S."/>
            <person name="Paez-Espino D."/>
            <person name="Jungbluth S."/>
            <person name="Walsh D.A."/>
            <person name="Denef V.J."/>
            <person name="McMahon K.D."/>
            <person name="Konstantinidis K.T."/>
            <person name="Eloe-Fadrosh E.A."/>
            <person name="Kyrpides N.C."/>
            <person name="Woyke T."/>
        </authorList>
    </citation>
    <scope>NUCLEOTIDE SEQUENCE</scope>
    <source>
        <strain evidence="2">GVMAG-M-3300023184-51</strain>
    </source>
</reference>
<name>A0A6C0I911_9ZZZZ</name>
<sequence>MLDLCQYKNLFGPPGQGIHSFKIFGISIWDTLITLICAILIAWIANWSYLYTIIGVFISGIIIHRLFCVRTTVDKLLFPNAK</sequence>
<proteinExistence type="predicted"/>
<organism evidence="2">
    <name type="scientific">viral metagenome</name>
    <dbReference type="NCBI Taxonomy" id="1070528"/>
    <lineage>
        <taxon>unclassified sequences</taxon>
        <taxon>metagenomes</taxon>
        <taxon>organismal metagenomes</taxon>
    </lineage>
</organism>